<sequence length="78" mass="8801">MHHFLRGLRSIVKRFGHPHRLIPPANAIELPSVNKSEDFPETNIAAYKDYGWITSIALCLNAQFLMSDCPACILYSLS</sequence>
<protein>
    <submittedName>
        <fullName evidence="1">Uncharacterized protein</fullName>
    </submittedName>
</protein>
<dbReference type="AlphaFoldDB" id="A0A4U8UP79"/>
<name>A0A4U8UP79_STECR</name>
<reference evidence="1 2" key="1">
    <citation type="journal article" date="2015" name="Genome Biol.">
        <title>Comparative genomics of Steinernema reveals deeply conserved gene regulatory networks.</title>
        <authorList>
            <person name="Dillman A.R."/>
            <person name="Macchietto M."/>
            <person name="Porter C.F."/>
            <person name="Rogers A."/>
            <person name="Williams B."/>
            <person name="Antoshechkin I."/>
            <person name="Lee M.M."/>
            <person name="Goodwin Z."/>
            <person name="Lu X."/>
            <person name="Lewis E.E."/>
            <person name="Goodrich-Blair H."/>
            <person name="Stock S.P."/>
            <person name="Adams B.J."/>
            <person name="Sternberg P.W."/>
            <person name="Mortazavi A."/>
        </authorList>
    </citation>
    <scope>NUCLEOTIDE SEQUENCE [LARGE SCALE GENOMIC DNA]</scope>
    <source>
        <strain evidence="1 2">ALL</strain>
    </source>
</reference>
<evidence type="ECO:0000313" key="1">
    <source>
        <dbReference type="EMBL" id="TMS34822.1"/>
    </source>
</evidence>
<dbReference type="Proteomes" id="UP000298663">
    <property type="component" value="Unassembled WGS sequence"/>
</dbReference>
<evidence type="ECO:0000313" key="2">
    <source>
        <dbReference type="Proteomes" id="UP000298663"/>
    </source>
</evidence>
<proteinExistence type="predicted"/>
<reference evidence="1 2" key="2">
    <citation type="journal article" date="2019" name="G3 (Bethesda)">
        <title>Hybrid Assembly of the Genome of the Entomopathogenic Nematode Steinernema carpocapsae Identifies the X-Chromosome.</title>
        <authorList>
            <person name="Serra L."/>
            <person name="Macchietto M."/>
            <person name="Macias-Munoz A."/>
            <person name="McGill C.J."/>
            <person name="Rodriguez I.M."/>
            <person name="Rodriguez B."/>
            <person name="Murad R."/>
            <person name="Mortazavi A."/>
        </authorList>
    </citation>
    <scope>NUCLEOTIDE SEQUENCE [LARGE SCALE GENOMIC DNA]</scope>
    <source>
        <strain evidence="1 2">ALL</strain>
    </source>
</reference>
<gene>
    <name evidence="1" type="ORF">L596_002336</name>
</gene>
<comment type="caution">
    <text evidence="1">The sequence shown here is derived from an EMBL/GenBank/DDBJ whole genome shotgun (WGS) entry which is preliminary data.</text>
</comment>
<keyword evidence="2" id="KW-1185">Reference proteome</keyword>
<accession>A0A4U8UP79</accession>
<dbReference type="EMBL" id="AZBU02000001">
    <property type="protein sequence ID" value="TMS34822.1"/>
    <property type="molecule type" value="Genomic_DNA"/>
</dbReference>
<organism evidence="1 2">
    <name type="scientific">Steinernema carpocapsae</name>
    <name type="common">Entomopathogenic nematode</name>
    <dbReference type="NCBI Taxonomy" id="34508"/>
    <lineage>
        <taxon>Eukaryota</taxon>
        <taxon>Metazoa</taxon>
        <taxon>Ecdysozoa</taxon>
        <taxon>Nematoda</taxon>
        <taxon>Chromadorea</taxon>
        <taxon>Rhabditida</taxon>
        <taxon>Tylenchina</taxon>
        <taxon>Panagrolaimomorpha</taxon>
        <taxon>Strongyloidoidea</taxon>
        <taxon>Steinernematidae</taxon>
        <taxon>Steinernema</taxon>
    </lineage>
</organism>